<feature type="domain" description="N-acetyltransferase" evidence="1">
    <location>
        <begin position="1"/>
        <end position="146"/>
    </location>
</feature>
<reference evidence="2 3" key="1">
    <citation type="submission" date="2016-10" db="EMBL/GenBank/DDBJ databases">
        <title>Rhodobacter sp. LPB0142, isolated from sea water.</title>
        <authorList>
            <person name="Kim E."/>
            <person name="Yi H."/>
        </authorList>
    </citation>
    <scope>NUCLEOTIDE SEQUENCE [LARGE SCALE GENOMIC DNA]</scope>
    <source>
        <strain evidence="2 3">LPB0142</strain>
    </source>
</reference>
<dbReference type="AlphaFoldDB" id="A0A1D9MEW3"/>
<evidence type="ECO:0000313" key="3">
    <source>
        <dbReference type="Proteomes" id="UP000176562"/>
    </source>
</evidence>
<dbReference type="STRING" id="1850250.LPB142_14625"/>
<organism evidence="2 3">
    <name type="scientific">Rhodobacter xanthinilyticus</name>
    <dbReference type="NCBI Taxonomy" id="1850250"/>
    <lineage>
        <taxon>Bacteria</taxon>
        <taxon>Pseudomonadati</taxon>
        <taxon>Pseudomonadota</taxon>
        <taxon>Alphaproteobacteria</taxon>
        <taxon>Rhodobacterales</taxon>
        <taxon>Rhodobacter group</taxon>
        <taxon>Rhodobacter</taxon>
    </lineage>
</organism>
<dbReference type="InterPro" id="IPR016181">
    <property type="entry name" value="Acyl_CoA_acyltransferase"/>
</dbReference>
<keyword evidence="2" id="KW-0808">Transferase</keyword>
<protein>
    <submittedName>
        <fullName evidence="2">GNAT family N-acetyltransferase</fullName>
    </submittedName>
</protein>
<name>A0A1D9MEW3_9RHOB</name>
<proteinExistence type="predicted"/>
<dbReference type="SUPFAM" id="SSF55729">
    <property type="entry name" value="Acyl-CoA N-acyltransferases (Nat)"/>
    <property type="match status" value="1"/>
</dbReference>
<dbReference type="KEGG" id="rhp:LPB142_14625"/>
<keyword evidence="3" id="KW-1185">Reference proteome</keyword>
<gene>
    <name evidence="2" type="ORF">LPB142_14625</name>
</gene>
<evidence type="ECO:0000313" key="2">
    <source>
        <dbReference type="EMBL" id="AOZ70411.1"/>
    </source>
</evidence>
<sequence length="166" mass="17573">MRIRTERAGDFAQIRTVVTEAMRLLPQASGTEAEIIERLRAEGALRLGLVAEEAGAVVGYLAASEARIGAESGWGLIGPLAVTPARHRQGIGRALMRAALARLRRRCKGAVLVGDPGYYARFGFRAGAGLTVGACPPRFILALPFGAEPPAGEVYHPPAFGLRQEG</sequence>
<dbReference type="CDD" id="cd04301">
    <property type="entry name" value="NAT_SF"/>
    <property type="match status" value="1"/>
</dbReference>
<dbReference type="EMBL" id="CP017781">
    <property type="protein sequence ID" value="AOZ70411.1"/>
    <property type="molecule type" value="Genomic_DNA"/>
</dbReference>
<dbReference type="Gene3D" id="3.40.630.30">
    <property type="match status" value="1"/>
</dbReference>
<dbReference type="Pfam" id="PF13508">
    <property type="entry name" value="Acetyltransf_7"/>
    <property type="match status" value="1"/>
</dbReference>
<dbReference type="InterPro" id="IPR000182">
    <property type="entry name" value="GNAT_dom"/>
</dbReference>
<dbReference type="PROSITE" id="PS51186">
    <property type="entry name" value="GNAT"/>
    <property type="match status" value="1"/>
</dbReference>
<evidence type="ECO:0000259" key="1">
    <source>
        <dbReference type="PROSITE" id="PS51186"/>
    </source>
</evidence>
<dbReference type="Proteomes" id="UP000176562">
    <property type="component" value="Chromosome"/>
</dbReference>
<dbReference type="RefSeq" id="WP_071166806.1">
    <property type="nucleotide sequence ID" value="NZ_CP017781.1"/>
</dbReference>
<dbReference type="GO" id="GO:0016747">
    <property type="term" value="F:acyltransferase activity, transferring groups other than amino-acyl groups"/>
    <property type="evidence" value="ECO:0007669"/>
    <property type="project" value="InterPro"/>
</dbReference>
<accession>A0A1D9MEW3</accession>